<proteinExistence type="predicted"/>
<dbReference type="HOGENOM" id="CLU_041132_3_1_9"/>
<evidence type="ECO:0008006" key="3">
    <source>
        <dbReference type="Google" id="ProtNLM"/>
    </source>
</evidence>
<evidence type="ECO:0000313" key="1">
    <source>
        <dbReference type="EMBL" id="EOL44072.1"/>
    </source>
</evidence>
<dbReference type="OrthoDB" id="2052976at2"/>
<dbReference type="RefSeq" id="WP_010768365.1">
    <property type="nucleotide sequence ID" value="NZ_ASWE01000003.1"/>
</dbReference>
<gene>
    <name evidence="1" type="ORF">UC3_01702</name>
</gene>
<evidence type="ECO:0000313" key="2">
    <source>
        <dbReference type="Proteomes" id="UP000013785"/>
    </source>
</evidence>
<dbReference type="Gene3D" id="3.40.50.2000">
    <property type="entry name" value="Glycogen Phosphorylase B"/>
    <property type="match status" value="1"/>
</dbReference>
<organism evidence="1 2">
    <name type="scientific">Enterococcus phoeniculicola ATCC BAA-412</name>
    <dbReference type="NCBI Taxonomy" id="1158610"/>
    <lineage>
        <taxon>Bacteria</taxon>
        <taxon>Bacillati</taxon>
        <taxon>Bacillota</taxon>
        <taxon>Bacilli</taxon>
        <taxon>Lactobacillales</taxon>
        <taxon>Enterococcaceae</taxon>
        <taxon>Enterococcus</taxon>
    </lineage>
</organism>
<reference evidence="1 2" key="1">
    <citation type="submission" date="2013-02" db="EMBL/GenBank/DDBJ databases">
        <title>The Genome Sequence of Enterococcus phoeniculicola BAA-412.</title>
        <authorList>
            <consortium name="The Broad Institute Genome Sequencing Platform"/>
            <consortium name="The Broad Institute Genome Sequencing Center for Infectious Disease"/>
            <person name="Earl A.M."/>
            <person name="Gilmore M.S."/>
            <person name="Lebreton F."/>
            <person name="Walker B."/>
            <person name="Young S.K."/>
            <person name="Zeng Q."/>
            <person name="Gargeya S."/>
            <person name="Fitzgerald M."/>
            <person name="Haas B."/>
            <person name="Abouelleil A."/>
            <person name="Alvarado L."/>
            <person name="Arachchi H.M."/>
            <person name="Berlin A.M."/>
            <person name="Chapman S.B."/>
            <person name="Dewar J."/>
            <person name="Goldberg J."/>
            <person name="Griggs A."/>
            <person name="Gujja S."/>
            <person name="Hansen M."/>
            <person name="Howarth C."/>
            <person name="Imamovic A."/>
            <person name="Larimer J."/>
            <person name="McCowan C."/>
            <person name="Murphy C."/>
            <person name="Neiman D."/>
            <person name="Pearson M."/>
            <person name="Priest M."/>
            <person name="Roberts A."/>
            <person name="Saif S."/>
            <person name="Shea T."/>
            <person name="Sisk P."/>
            <person name="Sykes S."/>
            <person name="Wortman J."/>
            <person name="Nusbaum C."/>
            <person name="Birren B."/>
        </authorList>
    </citation>
    <scope>NUCLEOTIDE SEQUENCE [LARGE SCALE GENOMIC DNA]</scope>
    <source>
        <strain evidence="1 2">ATCC BAA-412</strain>
    </source>
</reference>
<accession>R3W9D7</accession>
<protein>
    <recommendedName>
        <fullName evidence="3">Glycosyl transferase family 1 domain-containing protein</fullName>
    </recommendedName>
</protein>
<sequence length="391" mass="45869">MEKLLFIPYHDNADYRSTGIMTREYAILNLLMDIYPFELYTVGKPRTILDDKKKVVTIKLPEKSIEYQIMKYLDNSIEFHKKSFFDIQLITQKRGWWVKGYKMIYKNIGDIIDDKTIVYSNNPFAVELLKKSKEKKATIIFDMMDNFAIHPSLMEIEKKIALQSYKEIAKIADFYSCNAIETQQFCQQKIGKTPVLIKNGVFPIIDLKNEDKKFEHEKKIIEKYKKKVGYIGKLGQRIDAELVEFIAKKNSDVLFTYIGPYLKDQKNKRLSETFRNHNNIRHVEAVSSAMIYMYLDLFDILIIPHAVGENENGGDPLKLYQYLNTGKKIITTSIHGVEEFKDEITITDDYNTWVSEIKKMTNSNQKLDVPKKILWENRAKTMLDFVKQKIN</sequence>
<keyword evidence="2" id="KW-1185">Reference proteome</keyword>
<dbReference type="Proteomes" id="UP000013785">
    <property type="component" value="Unassembled WGS sequence"/>
</dbReference>
<dbReference type="STRING" id="154621.RV11_GL000330"/>
<dbReference type="EMBL" id="AJAT01000014">
    <property type="protein sequence ID" value="EOL44072.1"/>
    <property type="molecule type" value="Genomic_DNA"/>
</dbReference>
<name>R3W9D7_9ENTE</name>
<dbReference type="PATRIC" id="fig|1158610.3.peg.1691"/>
<dbReference type="eggNOG" id="COG0438">
    <property type="taxonomic scope" value="Bacteria"/>
</dbReference>
<comment type="caution">
    <text evidence="1">The sequence shown here is derived from an EMBL/GenBank/DDBJ whole genome shotgun (WGS) entry which is preliminary data.</text>
</comment>
<dbReference type="AlphaFoldDB" id="R3W9D7"/>
<dbReference type="SUPFAM" id="SSF53756">
    <property type="entry name" value="UDP-Glycosyltransferase/glycogen phosphorylase"/>
    <property type="match status" value="1"/>
</dbReference>